<dbReference type="OrthoDB" id="9813914at2"/>
<dbReference type="PANTHER" id="PTHR43143:SF6">
    <property type="entry name" value="BLL3016 PROTEIN"/>
    <property type="match status" value="1"/>
</dbReference>
<dbReference type="AlphaFoldDB" id="A0A410K079"/>
<accession>A0A410K079</accession>
<feature type="domain" description="Calcineurin-like phosphoesterase" evidence="1">
    <location>
        <begin position="60"/>
        <end position="351"/>
    </location>
</feature>
<dbReference type="InterPro" id="IPR004843">
    <property type="entry name" value="Calcineurin-like_PHP"/>
</dbReference>
<dbReference type="EMBL" id="CP035108">
    <property type="protein sequence ID" value="QAR33846.1"/>
    <property type="molecule type" value="Genomic_DNA"/>
</dbReference>
<sequence length="636" mass="68981">MSHDNDNKTRLGRRQFLKLSATAMSAAAVGMTVGCGSSSSSDSAETAAPRAVLPTSTAWKFGVISDTQWTKNDDGENPASTAVDIINNVNDEFVRHGVKLVVAVGDLTDDARQNFTATHTPTGTVISYTAEDGFGIRARYTQRLYNEGIGFFPLRGNHDDSAAAATQFLRFFPQTRTGEQNNQSIQSTAYSVQNPDVQWLPEIPRTNTAAFTMGSNFSSPVSANISDMTGLSYSFDYSNVRFVLLDHFTAEDGAYNDTTPVENAVETTANPIMHQQDWISGRLSGRSANTHAFCFAHKGLLTQDHSDVMFGYTVDNILAPDFSTFAAPGLDEYITSLEENGVRYHINGHDHMHDRSLVKSLNGSEAKVMQIVTASDSSKFYTPGSDVEDTAADYGITLVNKSNDALLWGGQRQELVAQELYTVGYYIFTVDGPVVTVDFYSAPAYAEDSFSTTPTLNFSKRETFGYSLNGESYTIAQGGDLTVVDSTSTGGTNAKIINGKNGNLQQESASGRRFNIHVNTGWLDAQDSLSEIFFLNGMAYTMGSEQTDVFTLSMSYDSSKVSSAEIAGGKFGIATNDEDGTWINAVNQNFGGGNTFVQREWQSDDKLGTWGVDTASGTVWAVVNYNGYFAVVKGMA</sequence>
<dbReference type="PROSITE" id="PS51318">
    <property type="entry name" value="TAT"/>
    <property type="match status" value="1"/>
</dbReference>
<dbReference type="InterPro" id="IPR029052">
    <property type="entry name" value="Metallo-depent_PP-like"/>
</dbReference>
<gene>
    <name evidence="2" type="ORF">EP073_10665</name>
</gene>
<organism evidence="2 3">
    <name type="scientific">Geovibrio thiophilus</name>
    <dbReference type="NCBI Taxonomy" id="139438"/>
    <lineage>
        <taxon>Bacteria</taxon>
        <taxon>Pseudomonadati</taxon>
        <taxon>Deferribacterota</taxon>
        <taxon>Deferribacteres</taxon>
        <taxon>Deferribacterales</taxon>
        <taxon>Geovibrionaceae</taxon>
        <taxon>Geovibrio</taxon>
    </lineage>
</organism>
<dbReference type="InterPro" id="IPR006311">
    <property type="entry name" value="TAT_signal"/>
</dbReference>
<proteinExistence type="predicted"/>
<dbReference type="RefSeq" id="WP_128467131.1">
    <property type="nucleotide sequence ID" value="NZ_CP035108.1"/>
</dbReference>
<dbReference type="Gene3D" id="3.60.21.10">
    <property type="match status" value="1"/>
</dbReference>
<name>A0A410K079_9BACT</name>
<dbReference type="InterPro" id="IPR051918">
    <property type="entry name" value="STPP_CPPED1"/>
</dbReference>
<dbReference type="KEGG" id="gtl:EP073_10665"/>
<dbReference type="Pfam" id="PF00149">
    <property type="entry name" value="Metallophos"/>
    <property type="match status" value="1"/>
</dbReference>
<dbReference type="Proteomes" id="UP000287502">
    <property type="component" value="Chromosome"/>
</dbReference>
<reference evidence="2 3" key="1">
    <citation type="submission" date="2019-01" db="EMBL/GenBank/DDBJ databases">
        <title>Geovibrio thiophilus DSM 11263, complete genome.</title>
        <authorList>
            <person name="Spring S."/>
            <person name="Bunk B."/>
            <person name="Sproer C."/>
        </authorList>
    </citation>
    <scope>NUCLEOTIDE SEQUENCE [LARGE SCALE GENOMIC DNA]</scope>
    <source>
        <strain evidence="2 3">DSM 11263</strain>
    </source>
</reference>
<evidence type="ECO:0000313" key="3">
    <source>
        <dbReference type="Proteomes" id="UP000287502"/>
    </source>
</evidence>
<evidence type="ECO:0000313" key="2">
    <source>
        <dbReference type="EMBL" id="QAR33846.1"/>
    </source>
</evidence>
<dbReference type="SUPFAM" id="SSF56300">
    <property type="entry name" value="Metallo-dependent phosphatases"/>
    <property type="match status" value="1"/>
</dbReference>
<evidence type="ECO:0000259" key="1">
    <source>
        <dbReference type="Pfam" id="PF00149"/>
    </source>
</evidence>
<protein>
    <submittedName>
        <fullName evidence="2">Metallophosphoesterase</fullName>
    </submittedName>
</protein>
<dbReference type="PANTHER" id="PTHR43143">
    <property type="entry name" value="METALLOPHOSPHOESTERASE, CALCINEURIN SUPERFAMILY"/>
    <property type="match status" value="1"/>
</dbReference>
<keyword evidence="3" id="KW-1185">Reference proteome</keyword>
<dbReference type="GO" id="GO:0016787">
    <property type="term" value="F:hydrolase activity"/>
    <property type="evidence" value="ECO:0007669"/>
    <property type="project" value="InterPro"/>
</dbReference>